<evidence type="ECO:0000256" key="5">
    <source>
        <dbReference type="ARBA" id="ARBA00022598"/>
    </source>
</evidence>
<feature type="domain" description="AMP-dependent synthetase/ligase" evidence="22">
    <location>
        <begin position="57"/>
        <end position="379"/>
    </location>
</feature>
<dbReference type="PANTHER" id="PTHR43107">
    <property type="entry name" value="LONG-CHAIN FATTY ACID TRANSPORT PROTEIN"/>
    <property type="match status" value="1"/>
</dbReference>
<dbReference type="GO" id="GO:0005524">
    <property type="term" value="F:ATP binding"/>
    <property type="evidence" value="ECO:0007669"/>
    <property type="project" value="UniProtKB-KW"/>
</dbReference>
<dbReference type="GO" id="GO:0005789">
    <property type="term" value="C:endoplasmic reticulum membrane"/>
    <property type="evidence" value="ECO:0007669"/>
    <property type="project" value="TreeGrafter"/>
</dbReference>
<evidence type="ECO:0000256" key="6">
    <source>
        <dbReference type="ARBA" id="ARBA00022692"/>
    </source>
</evidence>
<evidence type="ECO:0000256" key="7">
    <source>
        <dbReference type="ARBA" id="ARBA00022741"/>
    </source>
</evidence>
<evidence type="ECO:0000256" key="11">
    <source>
        <dbReference type="ARBA" id="ARBA00023055"/>
    </source>
</evidence>
<evidence type="ECO:0000256" key="12">
    <source>
        <dbReference type="ARBA" id="ARBA00023136"/>
    </source>
</evidence>
<comment type="catalytic activity">
    <reaction evidence="18">
        <text>tetracosanoate + ATP + CoA = tetracosanoyl-CoA + AMP + diphosphate</text>
        <dbReference type="Rhea" id="RHEA:33639"/>
        <dbReference type="ChEBI" id="CHEBI:30616"/>
        <dbReference type="ChEBI" id="CHEBI:31014"/>
        <dbReference type="ChEBI" id="CHEBI:33019"/>
        <dbReference type="ChEBI" id="CHEBI:57287"/>
        <dbReference type="ChEBI" id="CHEBI:65052"/>
        <dbReference type="ChEBI" id="CHEBI:456215"/>
    </reaction>
    <physiologicalReaction direction="left-to-right" evidence="18">
        <dbReference type="Rhea" id="RHEA:33640"/>
    </physiologicalReaction>
</comment>
<dbReference type="Pfam" id="PF00501">
    <property type="entry name" value="AMP-binding"/>
    <property type="match status" value="1"/>
</dbReference>
<keyword evidence="6" id="KW-0812">Transmembrane</keyword>
<evidence type="ECO:0000313" key="25">
    <source>
        <dbReference type="Proteomes" id="UP000242188"/>
    </source>
</evidence>
<accession>A0A210PY83</accession>
<dbReference type="Gene3D" id="3.40.50.12780">
    <property type="entry name" value="N-terminal domain of ligase-like"/>
    <property type="match status" value="1"/>
</dbReference>
<evidence type="ECO:0000256" key="3">
    <source>
        <dbReference type="ARBA" id="ARBA00022448"/>
    </source>
</evidence>
<dbReference type="PANTHER" id="PTHR43107:SF22">
    <property type="entry name" value="VERY LONG-CHAIN ACYL-COA SYNTHETASE"/>
    <property type="match status" value="1"/>
</dbReference>
<dbReference type="InterPro" id="IPR000873">
    <property type="entry name" value="AMP-dep_synth/lig_dom"/>
</dbReference>
<evidence type="ECO:0000259" key="22">
    <source>
        <dbReference type="Pfam" id="PF00501"/>
    </source>
</evidence>
<comment type="catalytic activity">
    <reaction evidence="15">
        <text>a very long-chain fatty acid + ATP + CoA = a very long-chain fatty acyl-CoA + AMP + diphosphate</text>
        <dbReference type="Rhea" id="RHEA:54536"/>
        <dbReference type="ChEBI" id="CHEBI:30616"/>
        <dbReference type="ChEBI" id="CHEBI:33019"/>
        <dbReference type="ChEBI" id="CHEBI:57287"/>
        <dbReference type="ChEBI" id="CHEBI:58950"/>
        <dbReference type="ChEBI" id="CHEBI:138261"/>
        <dbReference type="ChEBI" id="CHEBI:456215"/>
    </reaction>
    <physiologicalReaction direction="left-to-right" evidence="15">
        <dbReference type="Rhea" id="RHEA:54537"/>
    </physiologicalReaction>
</comment>
<evidence type="ECO:0000256" key="17">
    <source>
        <dbReference type="ARBA" id="ARBA00046271"/>
    </source>
</evidence>
<gene>
    <name evidence="24" type="ORF">KP79_PYT14656</name>
</gene>
<keyword evidence="10" id="KW-1133">Transmembrane helix</keyword>
<keyword evidence="8" id="KW-0276">Fatty acid metabolism</keyword>
<dbReference type="AlphaFoldDB" id="A0A210PY83"/>
<dbReference type="GO" id="GO:0005778">
    <property type="term" value="C:peroxisomal membrane"/>
    <property type="evidence" value="ECO:0007669"/>
    <property type="project" value="UniProtKB-SubCell"/>
</dbReference>
<evidence type="ECO:0000256" key="9">
    <source>
        <dbReference type="ARBA" id="ARBA00022840"/>
    </source>
</evidence>
<dbReference type="GO" id="GO:0005324">
    <property type="term" value="F:long-chain fatty acid transmembrane transporter activity"/>
    <property type="evidence" value="ECO:0007669"/>
    <property type="project" value="TreeGrafter"/>
</dbReference>
<evidence type="ECO:0000256" key="14">
    <source>
        <dbReference type="ARBA" id="ARBA00026121"/>
    </source>
</evidence>
<protein>
    <recommendedName>
        <fullName evidence="20">Very long-chain fatty acid transport protein</fullName>
        <ecNumber evidence="14">6.2.1.3</ecNumber>
    </recommendedName>
    <alternativeName>
        <fullName evidence="16">Long-chain-fatty-acid--CoA ligase</fullName>
    </alternativeName>
    <alternativeName>
        <fullName evidence="21">Very-long-chain acyl-CoA synthetase</fullName>
    </alternativeName>
</protein>
<keyword evidence="5" id="KW-0436">Ligase</keyword>
<evidence type="ECO:0000256" key="8">
    <source>
        <dbReference type="ARBA" id="ARBA00022832"/>
    </source>
</evidence>
<feature type="domain" description="AMP-binding enzyme C-terminal" evidence="23">
    <location>
        <begin position="492"/>
        <end position="573"/>
    </location>
</feature>
<dbReference type="GO" id="GO:0004467">
    <property type="term" value="F:long-chain fatty acid-CoA ligase activity"/>
    <property type="evidence" value="ECO:0007669"/>
    <property type="project" value="UniProtKB-EC"/>
</dbReference>
<keyword evidence="7" id="KW-0547">Nucleotide-binding</keyword>
<evidence type="ECO:0000256" key="4">
    <source>
        <dbReference type="ARBA" id="ARBA00022475"/>
    </source>
</evidence>
<dbReference type="EMBL" id="NEDP02005387">
    <property type="protein sequence ID" value="OWF41450.1"/>
    <property type="molecule type" value="Genomic_DNA"/>
</dbReference>
<comment type="subcellular location">
    <subcellularLocation>
        <location evidence="1">Cell membrane</location>
        <topology evidence="1">Multi-pass membrane protein</topology>
    </subcellularLocation>
    <subcellularLocation>
        <location evidence="17">Peroxisome membrane</location>
    </subcellularLocation>
</comment>
<dbReference type="InterPro" id="IPR020845">
    <property type="entry name" value="AMP-binding_CS"/>
</dbReference>
<dbReference type="InterPro" id="IPR025110">
    <property type="entry name" value="AMP-bd_C"/>
</dbReference>
<evidence type="ECO:0000256" key="18">
    <source>
        <dbReference type="ARBA" id="ARBA00048666"/>
    </source>
</evidence>
<dbReference type="FunFam" id="3.30.300.30:FF:000002">
    <property type="entry name" value="Long-chain fatty acid transport protein 1"/>
    <property type="match status" value="1"/>
</dbReference>
<dbReference type="GO" id="GO:0005886">
    <property type="term" value="C:plasma membrane"/>
    <property type="evidence" value="ECO:0007669"/>
    <property type="project" value="UniProtKB-SubCell"/>
</dbReference>
<dbReference type="EC" id="6.2.1.3" evidence="14"/>
<evidence type="ECO:0000259" key="23">
    <source>
        <dbReference type="Pfam" id="PF13193"/>
    </source>
</evidence>
<comment type="caution">
    <text evidence="24">The sequence shown here is derived from an EMBL/GenBank/DDBJ whole genome shotgun (WGS) entry which is preliminary data.</text>
</comment>
<evidence type="ECO:0000256" key="1">
    <source>
        <dbReference type="ARBA" id="ARBA00004651"/>
    </source>
</evidence>
<dbReference type="Proteomes" id="UP000242188">
    <property type="component" value="Unassembled WGS sequence"/>
</dbReference>
<comment type="function">
    <text evidence="19">Acyl-CoA synthetase required for both the import of long chain fatty acids (LCFAs) (C14-C18) and the activation very long chain fatty acids (VLCFAs) (C20-C26) by esterification of the fatty acids into metabolically active CoA-thioesters for subsequent degradation or incorporation into phospholipids. The transport and fatty acyl-CoA synthetase activities are genetically separable and are thus independent activities. Esterifies VLCFAs in the peroxisome matrix. The VLCFAs are actively transported into peroxisomes by a PXA1-PXA2 heterodimeric transporter in the peroxisomal membrane.</text>
</comment>
<reference evidence="24 25" key="1">
    <citation type="journal article" date="2017" name="Nat. Ecol. Evol.">
        <title>Scallop genome provides insights into evolution of bilaterian karyotype and development.</title>
        <authorList>
            <person name="Wang S."/>
            <person name="Zhang J."/>
            <person name="Jiao W."/>
            <person name="Li J."/>
            <person name="Xun X."/>
            <person name="Sun Y."/>
            <person name="Guo X."/>
            <person name="Huan P."/>
            <person name="Dong B."/>
            <person name="Zhang L."/>
            <person name="Hu X."/>
            <person name="Sun X."/>
            <person name="Wang J."/>
            <person name="Zhao C."/>
            <person name="Wang Y."/>
            <person name="Wang D."/>
            <person name="Huang X."/>
            <person name="Wang R."/>
            <person name="Lv J."/>
            <person name="Li Y."/>
            <person name="Zhang Z."/>
            <person name="Liu B."/>
            <person name="Lu W."/>
            <person name="Hui Y."/>
            <person name="Liang J."/>
            <person name="Zhou Z."/>
            <person name="Hou R."/>
            <person name="Li X."/>
            <person name="Liu Y."/>
            <person name="Li H."/>
            <person name="Ning X."/>
            <person name="Lin Y."/>
            <person name="Zhao L."/>
            <person name="Xing Q."/>
            <person name="Dou J."/>
            <person name="Li Y."/>
            <person name="Mao J."/>
            <person name="Guo H."/>
            <person name="Dou H."/>
            <person name="Li T."/>
            <person name="Mu C."/>
            <person name="Jiang W."/>
            <person name="Fu Q."/>
            <person name="Fu X."/>
            <person name="Miao Y."/>
            <person name="Liu J."/>
            <person name="Yu Q."/>
            <person name="Li R."/>
            <person name="Liao H."/>
            <person name="Li X."/>
            <person name="Kong Y."/>
            <person name="Jiang Z."/>
            <person name="Chourrout D."/>
            <person name="Li R."/>
            <person name="Bao Z."/>
        </authorList>
    </citation>
    <scope>NUCLEOTIDE SEQUENCE [LARGE SCALE GENOMIC DNA]</scope>
    <source>
        <strain evidence="24 25">PY_sf001</strain>
    </source>
</reference>
<keyword evidence="3" id="KW-0813">Transport</keyword>
<evidence type="ECO:0000256" key="2">
    <source>
        <dbReference type="ARBA" id="ARBA00006432"/>
    </source>
</evidence>
<evidence type="ECO:0000256" key="15">
    <source>
        <dbReference type="ARBA" id="ARBA00036527"/>
    </source>
</evidence>
<evidence type="ECO:0000256" key="10">
    <source>
        <dbReference type="ARBA" id="ARBA00022989"/>
    </source>
</evidence>
<keyword evidence="13" id="KW-0576">Peroxisome</keyword>
<evidence type="ECO:0000313" key="24">
    <source>
        <dbReference type="EMBL" id="OWF41450.1"/>
    </source>
</evidence>
<keyword evidence="12" id="KW-0472">Membrane</keyword>
<keyword evidence="25" id="KW-1185">Reference proteome</keyword>
<organism evidence="24 25">
    <name type="scientific">Mizuhopecten yessoensis</name>
    <name type="common">Japanese scallop</name>
    <name type="synonym">Patinopecten yessoensis</name>
    <dbReference type="NCBI Taxonomy" id="6573"/>
    <lineage>
        <taxon>Eukaryota</taxon>
        <taxon>Metazoa</taxon>
        <taxon>Spiralia</taxon>
        <taxon>Lophotrochozoa</taxon>
        <taxon>Mollusca</taxon>
        <taxon>Bivalvia</taxon>
        <taxon>Autobranchia</taxon>
        <taxon>Pteriomorphia</taxon>
        <taxon>Pectinida</taxon>
        <taxon>Pectinoidea</taxon>
        <taxon>Pectinidae</taxon>
        <taxon>Mizuhopecten</taxon>
    </lineage>
</organism>
<keyword evidence="8" id="KW-0443">Lipid metabolism</keyword>
<dbReference type="GO" id="GO:0044539">
    <property type="term" value="P:long-chain fatty acid import into cell"/>
    <property type="evidence" value="ECO:0007669"/>
    <property type="project" value="TreeGrafter"/>
</dbReference>
<dbReference type="FunFam" id="3.40.50.12780:FF:000019">
    <property type="entry name" value="Long-chain fatty acid transporter"/>
    <property type="match status" value="1"/>
</dbReference>
<dbReference type="SUPFAM" id="SSF56801">
    <property type="entry name" value="Acetyl-CoA synthetase-like"/>
    <property type="match status" value="1"/>
</dbReference>
<evidence type="ECO:0000256" key="20">
    <source>
        <dbReference type="ARBA" id="ARBA00068795"/>
    </source>
</evidence>
<dbReference type="OrthoDB" id="288590at2759"/>
<dbReference type="Pfam" id="PF13193">
    <property type="entry name" value="AMP-binding_C"/>
    <property type="match status" value="1"/>
</dbReference>
<name>A0A210PY83_MIZYE</name>
<dbReference type="Gene3D" id="3.30.300.30">
    <property type="match status" value="1"/>
</dbReference>
<keyword evidence="9" id="KW-0067">ATP-binding</keyword>
<keyword evidence="4" id="KW-1003">Cell membrane</keyword>
<dbReference type="STRING" id="6573.A0A210PY83"/>
<dbReference type="PROSITE" id="PS00455">
    <property type="entry name" value="AMP_BINDING"/>
    <property type="match status" value="1"/>
</dbReference>
<sequence length="621" mass="69740">MFLLATGILAAVSSICLGIKIFAPWLHYDLVYLRKVMKIVKEFNSAAKITKTVADYFDETVAMYPNKVFIVFQENSFTYKQVQEKANQVARAALEMGLHTGDVVAIMMYNQPALIWTYLGLQKIGVQQAFINHNLRSKSLAHCINVCEPKLLIVGQGKDLLDSVTDIQDDLVGISFYSCDTSLPATFKSFTEACSSMSTDAIDVSERALLEFSSVNCYIFTSGTTGLPKPAIVTHAKTLRGALVMWMFDISRDDIVYEPLPMYHSAGLIVGIGSVLSKGATVVLREKFSATRFWDDCRKHNVTIIHYVGELLRYLVNTPESADDKKHCVKHAIGNGLRRDVWLEFQRRFSVPNMVEFYAATEMPIGFINLFNKFGACGRSSPFLRKIVPCTFVKYDVNNDTPFLGDDGLCLPCGADEVGLLVVPLGKDVTFEGYKNQTAANEKKLIKNVFKQGDTYVNAGDLFYVDKDYFTYFHDRVGDTFRWKGENVSTTEVSNVVSSVDFLQDACCYGVLVPGCEGRAGMVAVCPKDTERSTLSEDELDVIRNQCKELLPSYARPRFLRLQKEFEITSTFKQRKVSLQKEGFDVPHITEPVYYLDTHTDRYLPLNSSTCRDITNGRISV</sequence>
<dbReference type="InterPro" id="IPR045851">
    <property type="entry name" value="AMP-bd_C_sf"/>
</dbReference>
<evidence type="ECO:0000256" key="21">
    <source>
        <dbReference type="ARBA" id="ARBA00078285"/>
    </source>
</evidence>
<evidence type="ECO:0000256" key="19">
    <source>
        <dbReference type="ARBA" id="ARBA00060276"/>
    </source>
</evidence>
<dbReference type="InterPro" id="IPR042099">
    <property type="entry name" value="ANL_N_sf"/>
</dbReference>
<keyword evidence="11" id="KW-0445">Lipid transport</keyword>
<comment type="similarity">
    <text evidence="2">Belongs to the ATP-dependent AMP-binding enzyme family.</text>
</comment>
<evidence type="ECO:0000256" key="16">
    <source>
        <dbReference type="ARBA" id="ARBA00041297"/>
    </source>
</evidence>
<proteinExistence type="inferred from homology"/>
<evidence type="ECO:0000256" key="13">
    <source>
        <dbReference type="ARBA" id="ARBA00023140"/>
    </source>
</evidence>